<name>A0A7J0FP33_9ERIC</name>
<feature type="transmembrane region" description="Helical" evidence="15">
    <location>
        <begin position="981"/>
        <end position="1004"/>
    </location>
</feature>
<proteinExistence type="inferred from homology"/>
<keyword evidence="7 14" id="KW-0460">Magnesium</keyword>
<dbReference type="NCBIfam" id="TIGR01652">
    <property type="entry name" value="ATPase-Plipid"/>
    <property type="match status" value="1"/>
</dbReference>
<dbReference type="InterPro" id="IPR001757">
    <property type="entry name" value="P_typ_ATPase"/>
</dbReference>
<dbReference type="PANTHER" id="PTHR24092:SF175">
    <property type="entry name" value="PHOSPHOLIPID-TRANSPORTING ATPASE"/>
    <property type="match status" value="1"/>
</dbReference>
<evidence type="ECO:0000256" key="11">
    <source>
        <dbReference type="ARBA" id="ARBA00034036"/>
    </source>
</evidence>
<feature type="binding site" evidence="13">
    <location>
        <position position="644"/>
    </location>
    <ligand>
        <name>ATP</name>
        <dbReference type="ChEBI" id="CHEBI:30616"/>
    </ligand>
</feature>
<comment type="subcellular location">
    <subcellularLocation>
        <location evidence="1 15">Membrane</location>
        <topology evidence="1 15">Multi-pass membrane protein</topology>
    </subcellularLocation>
</comment>
<feature type="binding site" evidence="13">
    <location>
        <position position="471"/>
    </location>
    <ligand>
        <name>ATP</name>
        <dbReference type="ChEBI" id="CHEBI:30616"/>
    </ligand>
</feature>
<comment type="similarity">
    <text evidence="2 15">Belongs to the cation transport ATPase (P-type) (TC 3.A.3) family. Type IV subfamily.</text>
</comment>
<keyword evidence="4 14" id="KW-0479">Metal-binding</keyword>
<dbReference type="InterPro" id="IPR023298">
    <property type="entry name" value="ATPase_P-typ_TM_dom_sf"/>
</dbReference>
<feature type="binding site" evidence="13">
    <location>
        <position position="505"/>
    </location>
    <ligand>
        <name>ATP</name>
        <dbReference type="ChEBI" id="CHEBI:30616"/>
    </ligand>
</feature>
<dbReference type="Proteomes" id="UP000585474">
    <property type="component" value="Unassembled WGS sequence"/>
</dbReference>
<dbReference type="InterPro" id="IPR006539">
    <property type="entry name" value="P-type_ATPase_IV"/>
</dbReference>
<dbReference type="InterPro" id="IPR036412">
    <property type="entry name" value="HAD-like_sf"/>
</dbReference>
<evidence type="ECO:0000256" key="6">
    <source>
        <dbReference type="ARBA" id="ARBA00022840"/>
    </source>
</evidence>
<dbReference type="EMBL" id="BJWL01000013">
    <property type="protein sequence ID" value="GFZ00344.1"/>
    <property type="molecule type" value="Genomic_DNA"/>
</dbReference>
<dbReference type="Pfam" id="PF13246">
    <property type="entry name" value="Cation_ATPase"/>
    <property type="match status" value="1"/>
</dbReference>
<feature type="binding site" evidence="13">
    <location>
        <position position="562"/>
    </location>
    <ligand>
        <name>ATP</name>
        <dbReference type="ChEBI" id="CHEBI:30616"/>
    </ligand>
</feature>
<feature type="binding site" evidence="13">
    <location>
        <position position="780"/>
    </location>
    <ligand>
        <name>ATP</name>
        <dbReference type="ChEBI" id="CHEBI:30616"/>
    </ligand>
</feature>
<dbReference type="PANTHER" id="PTHR24092">
    <property type="entry name" value="PROBABLE PHOSPHOLIPID-TRANSPORTING ATPASE"/>
    <property type="match status" value="1"/>
</dbReference>
<evidence type="ECO:0000256" key="9">
    <source>
        <dbReference type="ARBA" id="ARBA00022989"/>
    </source>
</evidence>
<feature type="binding site" evidence="13">
    <location>
        <position position="645"/>
    </location>
    <ligand>
        <name>ATP</name>
        <dbReference type="ChEBI" id="CHEBI:30616"/>
    </ligand>
</feature>
<dbReference type="InterPro" id="IPR023299">
    <property type="entry name" value="ATPase_P-typ_cyto_dom_N"/>
</dbReference>
<feature type="transmembrane region" description="Helical" evidence="15">
    <location>
        <begin position="106"/>
        <end position="123"/>
    </location>
</feature>
<dbReference type="SFLD" id="SFLDF00027">
    <property type="entry name" value="p-type_atpase"/>
    <property type="match status" value="1"/>
</dbReference>
<feature type="transmembrane region" description="Helical" evidence="15">
    <location>
        <begin position="838"/>
        <end position="855"/>
    </location>
</feature>
<dbReference type="EC" id="7.6.2.1" evidence="15"/>
<dbReference type="NCBIfam" id="TIGR01494">
    <property type="entry name" value="ATPase_P-type"/>
    <property type="match status" value="1"/>
</dbReference>
<feature type="domain" description="P-type ATPase N-terminal" evidence="16">
    <location>
        <begin position="40"/>
        <end position="107"/>
    </location>
</feature>
<keyword evidence="10 15" id="KW-0472">Membrane</keyword>
<feature type="transmembrane region" description="Helical" evidence="15">
    <location>
        <begin position="238"/>
        <end position="259"/>
    </location>
</feature>
<keyword evidence="3 15" id="KW-0812">Transmembrane</keyword>
<feature type="binding site" evidence="13">
    <location>
        <position position="364"/>
    </location>
    <ligand>
        <name>ATP</name>
        <dbReference type="ChEBI" id="CHEBI:30616"/>
    </ligand>
</feature>
<keyword evidence="19" id="KW-1185">Reference proteome</keyword>
<evidence type="ECO:0000256" key="8">
    <source>
        <dbReference type="ARBA" id="ARBA00022967"/>
    </source>
</evidence>
<dbReference type="SFLD" id="SFLDS00003">
    <property type="entry name" value="Haloacid_Dehalogenase"/>
    <property type="match status" value="1"/>
</dbReference>
<evidence type="ECO:0000256" key="12">
    <source>
        <dbReference type="PIRSR" id="PIRSR606539-1"/>
    </source>
</evidence>
<feature type="transmembrane region" description="Helical" evidence="15">
    <location>
        <begin position="917"/>
        <end position="939"/>
    </location>
</feature>
<dbReference type="SUPFAM" id="SSF81665">
    <property type="entry name" value="Calcium ATPase, transmembrane domain M"/>
    <property type="match status" value="1"/>
</dbReference>
<feature type="binding site" evidence="14">
    <location>
        <position position="781"/>
    </location>
    <ligand>
        <name>Mg(2+)</name>
        <dbReference type="ChEBI" id="CHEBI:18420"/>
    </ligand>
</feature>
<dbReference type="Gene3D" id="3.40.1110.10">
    <property type="entry name" value="Calcium-transporting ATPase, cytoplasmic domain N"/>
    <property type="match status" value="1"/>
</dbReference>
<evidence type="ECO:0000256" key="3">
    <source>
        <dbReference type="ARBA" id="ARBA00022692"/>
    </source>
</evidence>
<evidence type="ECO:0000256" key="7">
    <source>
        <dbReference type="ARBA" id="ARBA00022842"/>
    </source>
</evidence>
<dbReference type="PRINTS" id="PR00119">
    <property type="entry name" value="CATATPASE"/>
</dbReference>
<dbReference type="InterPro" id="IPR018303">
    <property type="entry name" value="ATPase_P-typ_P_site"/>
</dbReference>
<organism evidence="18 19">
    <name type="scientific">Actinidia rufa</name>
    <dbReference type="NCBI Taxonomy" id="165716"/>
    <lineage>
        <taxon>Eukaryota</taxon>
        <taxon>Viridiplantae</taxon>
        <taxon>Streptophyta</taxon>
        <taxon>Embryophyta</taxon>
        <taxon>Tracheophyta</taxon>
        <taxon>Spermatophyta</taxon>
        <taxon>Magnoliopsida</taxon>
        <taxon>eudicotyledons</taxon>
        <taxon>Gunneridae</taxon>
        <taxon>Pentapetalae</taxon>
        <taxon>asterids</taxon>
        <taxon>Ericales</taxon>
        <taxon>Actinidiaceae</taxon>
        <taxon>Actinidia</taxon>
    </lineage>
</organism>
<feature type="binding site" evidence="13">
    <location>
        <position position="362"/>
    </location>
    <ligand>
        <name>ATP</name>
        <dbReference type="ChEBI" id="CHEBI:30616"/>
    </ligand>
</feature>
<dbReference type="InterPro" id="IPR008250">
    <property type="entry name" value="ATPase_P-typ_transduc_dom_A_sf"/>
</dbReference>
<evidence type="ECO:0000259" key="17">
    <source>
        <dbReference type="Pfam" id="PF16212"/>
    </source>
</evidence>
<dbReference type="Gene3D" id="3.40.50.1000">
    <property type="entry name" value="HAD superfamily/HAD-like"/>
    <property type="match status" value="1"/>
</dbReference>
<evidence type="ECO:0000256" key="4">
    <source>
        <dbReference type="ARBA" id="ARBA00022723"/>
    </source>
</evidence>
<feature type="binding site" evidence="13">
    <location>
        <position position="643"/>
    </location>
    <ligand>
        <name>ATP</name>
        <dbReference type="ChEBI" id="CHEBI:30616"/>
    </ligand>
</feature>
<keyword evidence="8 15" id="KW-1278">Translocase</keyword>
<evidence type="ECO:0000256" key="5">
    <source>
        <dbReference type="ARBA" id="ARBA00022741"/>
    </source>
</evidence>
<feature type="transmembrane region" description="Helical" evidence="15">
    <location>
        <begin position="293"/>
        <end position="314"/>
    </location>
</feature>
<dbReference type="GO" id="GO:0005524">
    <property type="term" value="F:ATP binding"/>
    <property type="evidence" value="ECO:0007669"/>
    <property type="project" value="UniProtKB-UniRule"/>
</dbReference>
<dbReference type="SFLD" id="SFLDG00002">
    <property type="entry name" value="C1.7:_P-type_atpase_like"/>
    <property type="match status" value="1"/>
</dbReference>
<dbReference type="InterPro" id="IPR023214">
    <property type="entry name" value="HAD_sf"/>
</dbReference>
<evidence type="ECO:0000256" key="2">
    <source>
        <dbReference type="ARBA" id="ARBA00008109"/>
    </source>
</evidence>
<feature type="binding site" evidence="13">
    <location>
        <position position="363"/>
    </location>
    <ligand>
        <name>ATP</name>
        <dbReference type="ChEBI" id="CHEBI:30616"/>
    </ligand>
</feature>
<dbReference type="Pfam" id="PF16209">
    <property type="entry name" value="PhoLip_ATPase_N"/>
    <property type="match status" value="1"/>
</dbReference>
<evidence type="ECO:0000256" key="15">
    <source>
        <dbReference type="RuleBase" id="RU362033"/>
    </source>
</evidence>
<accession>A0A7J0FP33</accession>
<evidence type="ECO:0000256" key="1">
    <source>
        <dbReference type="ARBA" id="ARBA00004141"/>
    </source>
</evidence>
<evidence type="ECO:0000256" key="14">
    <source>
        <dbReference type="PIRSR" id="PIRSR606539-3"/>
    </source>
</evidence>
<dbReference type="Pfam" id="PF16212">
    <property type="entry name" value="PhoLip_ATPase_C"/>
    <property type="match status" value="1"/>
</dbReference>
<dbReference type="InterPro" id="IPR032630">
    <property type="entry name" value="P_typ_ATPase_c"/>
</dbReference>
<dbReference type="InterPro" id="IPR032631">
    <property type="entry name" value="P-type_ATPase_N"/>
</dbReference>
<dbReference type="FunFam" id="3.40.50.1000:FF:000014">
    <property type="entry name" value="Phospholipid-transporting ATPase"/>
    <property type="match status" value="1"/>
</dbReference>
<reference evidence="18 19" key="1">
    <citation type="submission" date="2019-07" db="EMBL/GenBank/DDBJ databases">
        <title>De Novo Assembly of kiwifruit Actinidia rufa.</title>
        <authorList>
            <person name="Sugita-Konishi S."/>
            <person name="Sato K."/>
            <person name="Mori E."/>
            <person name="Abe Y."/>
            <person name="Kisaki G."/>
            <person name="Hamano K."/>
            <person name="Suezawa K."/>
            <person name="Otani M."/>
            <person name="Fukuda T."/>
            <person name="Manabe T."/>
            <person name="Gomi K."/>
            <person name="Tabuchi M."/>
            <person name="Akimitsu K."/>
            <person name="Kataoka I."/>
        </authorList>
    </citation>
    <scope>NUCLEOTIDE SEQUENCE [LARGE SCALE GENOMIC DNA]</scope>
    <source>
        <strain evidence="19">cv. Fuchu</strain>
    </source>
</reference>
<gene>
    <name evidence="18" type="ORF">Acr_13g0017430</name>
</gene>
<dbReference type="PROSITE" id="PS00154">
    <property type="entry name" value="ATPASE_E1_E2"/>
    <property type="match status" value="1"/>
</dbReference>
<dbReference type="AlphaFoldDB" id="A0A7J0FP33"/>
<feature type="active site" description="4-aspartylphosphate intermediate" evidence="12">
    <location>
        <position position="362"/>
    </location>
</feature>
<dbReference type="SUPFAM" id="SSF56784">
    <property type="entry name" value="HAD-like"/>
    <property type="match status" value="1"/>
</dbReference>
<feature type="binding site" evidence="13">
    <location>
        <position position="751"/>
    </location>
    <ligand>
        <name>ATP</name>
        <dbReference type="ChEBI" id="CHEBI:30616"/>
    </ligand>
</feature>
<dbReference type="SUPFAM" id="SSF81660">
    <property type="entry name" value="Metal cation-transporting ATPase, ATP-binding domain N"/>
    <property type="match status" value="1"/>
</dbReference>
<sequence>MKTGRRRKLHFSKIYSFRCGRSSFEDDHSQIGGPGFSRVVHCNEPGSFEAAIHNYVGNYVRSTKYTAASFFPKALFEQFRRVANFYFLVIGILAFTPLAPYSSVSAILPLVVVIAGTMVKEGIEDCRRKQQDIEVNNRKIKVHRGNVVFEHTEWKNLRVGDIVKVEKDEFFPADLLLLSSKQQHPLSPQQLLLRDSKLRNTDHIYGAVIFTGYDTKVIQNSTDPPSKRSKIERKMDKIIYVLFGVLFTIAFIGSIYFGITTSDDQKDGTMKRWYLRPDKSTIFFDPKRAPAAAIYHFLTAVMLYSYLIPISLYVSIEIVKIFQSIFINQDIHMYYEETDQPAHARTSNLTEELGQVDTILSDKTGTLTCNSMEFIKCSVAGTAYGHAVTEVEKDVASRKGSPLPNEMVNGKDHVKGFNFEDKKIMNGNWVNEPHSEFVIQPYLKKKAPKLCSSCSFCNIPCLMPWSLLCVERTLSAGGEALEYGYPANTSISQFQLYNVLNVLEFNSSRKRMSVIVRDEDGKLFLLCKGADSVMFERLAENGRESEEETREHVNEYADAGLRTLILAYRELNEEEYKEFNEKFAEVRNSVSADREALIDEEAEKIEKDLILLGATAVEDKLQNGVPECIDKLAQAGIKIWVLTGDKMETAINISFACSLLRQGMKQIIINLETPEIKALEKAGEKDAIAKASKESVFRQISEGKAQVTSSREIKSFALIIDGKSLVYALEDGMKKHFLEVAVGCASVICCRSSPKQKALVTRLAKAGTGKTTLAIGDGANDVGMLQEADIGVGISGVEGMQAVMSSDIAIAQFRFLERLLLVHGHWCYRRISSMICYFFYKNVTFGATVFLYEAHASFSGQPAYNDWFLSFYNVFFTSLPVVALGVFDQDVSARLCLKFPLLYQEGVQNILFSWRRILGWMFNGLCSAVVIFFFCTKALDPQAFNSSGKIAGFQIMGATMYTCVIWVVNCQMALAVSYFTLVQHLVVWGSIAFWYLFLLGYGYMPTSVAATAYKVVIECLAPAPSFWLVTLFAVISALIPYYSYSAIQMRFFPMYHEKIRWIGLEGQSNDPENYNMVRQRSIGDNKTCG</sequence>
<feature type="binding site" evidence="14">
    <location>
        <position position="364"/>
    </location>
    <ligand>
        <name>Mg(2+)</name>
        <dbReference type="ChEBI" id="CHEBI:18420"/>
    </ligand>
</feature>
<feature type="binding site" evidence="13">
    <location>
        <position position="781"/>
    </location>
    <ligand>
        <name>ATP</name>
        <dbReference type="ChEBI" id="CHEBI:30616"/>
    </ligand>
</feature>
<comment type="catalytic activity">
    <reaction evidence="11 15">
        <text>ATP + H2O + phospholipidSide 1 = ADP + phosphate + phospholipidSide 2.</text>
        <dbReference type="EC" id="7.6.2.1"/>
    </reaction>
</comment>
<feature type="transmembrane region" description="Helical" evidence="15">
    <location>
        <begin position="82"/>
        <end position="100"/>
    </location>
</feature>
<evidence type="ECO:0000256" key="10">
    <source>
        <dbReference type="ARBA" id="ARBA00023136"/>
    </source>
</evidence>
<feature type="transmembrane region" description="Helical" evidence="15">
    <location>
        <begin position="1024"/>
        <end position="1044"/>
    </location>
</feature>
<dbReference type="SUPFAM" id="SSF81653">
    <property type="entry name" value="Calcium ATPase, transduction domain A"/>
    <property type="match status" value="1"/>
</dbReference>
<keyword evidence="5 13" id="KW-0547">Nucleotide-binding</keyword>
<feature type="binding site" evidence="13">
    <location>
        <position position="757"/>
    </location>
    <ligand>
        <name>ATP</name>
        <dbReference type="ChEBI" id="CHEBI:30616"/>
    </ligand>
</feature>
<comment type="caution">
    <text evidence="18">The sequence shown here is derived from an EMBL/GenBank/DDBJ whole genome shotgun (WGS) entry which is preliminary data.</text>
</comment>
<dbReference type="GO" id="GO:0000287">
    <property type="term" value="F:magnesium ion binding"/>
    <property type="evidence" value="ECO:0007669"/>
    <property type="project" value="UniProtKB-UniRule"/>
</dbReference>
<feature type="domain" description="P-type ATPase C-terminal" evidence="17">
    <location>
        <begin position="803"/>
        <end position="1053"/>
    </location>
</feature>
<dbReference type="InterPro" id="IPR044492">
    <property type="entry name" value="P_typ_ATPase_HD_dom"/>
</dbReference>
<dbReference type="GO" id="GO:0016887">
    <property type="term" value="F:ATP hydrolysis activity"/>
    <property type="evidence" value="ECO:0007669"/>
    <property type="project" value="InterPro"/>
</dbReference>
<keyword evidence="6 13" id="KW-0067">ATP-binding</keyword>
<feature type="binding site" evidence="14">
    <location>
        <position position="362"/>
    </location>
    <ligand>
        <name>Mg(2+)</name>
        <dbReference type="ChEBI" id="CHEBI:18420"/>
    </ligand>
</feature>
<comment type="cofactor">
    <cofactor evidence="14">
        <name>Mg(2+)</name>
        <dbReference type="ChEBI" id="CHEBI:18420"/>
    </cofactor>
</comment>
<dbReference type="OrthoDB" id="377733at2759"/>
<dbReference type="Gene3D" id="2.70.150.10">
    <property type="entry name" value="Calcium-transporting ATPase, cytoplasmic transduction domain A"/>
    <property type="match status" value="1"/>
</dbReference>
<protein>
    <recommendedName>
        <fullName evidence="15">Phospholipid-transporting ATPase</fullName>
        <ecNumber evidence="15">7.6.2.1</ecNumber>
    </recommendedName>
</protein>
<dbReference type="GO" id="GO:0140326">
    <property type="term" value="F:ATPase-coupled intramembrane lipid transporter activity"/>
    <property type="evidence" value="ECO:0007669"/>
    <property type="project" value="UniProtKB-EC"/>
</dbReference>
<keyword evidence="9 15" id="KW-1133">Transmembrane helix</keyword>
<evidence type="ECO:0000313" key="19">
    <source>
        <dbReference type="Proteomes" id="UP000585474"/>
    </source>
</evidence>
<evidence type="ECO:0000313" key="18">
    <source>
        <dbReference type="EMBL" id="GFZ00344.1"/>
    </source>
</evidence>
<feature type="transmembrane region" description="Helical" evidence="15">
    <location>
        <begin position="951"/>
        <end position="969"/>
    </location>
</feature>
<evidence type="ECO:0000259" key="16">
    <source>
        <dbReference type="Pfam" id="PF16209"/>
    </source>
</evidence>
<feature type="transmembrane region" description="Helical" evidence="15">
    <location>
        <begin position="867"/>
        <end position="887"/>
    </location>
</feature>
<feature type="binding site" evidence="14">
    <location>
        <position position="777"/>
    </location>
    <ligand>
        <name>Mg(2+)</name>
        <dbReference type="ChEBI" id="CHEBI:18420"/>
    </ligand>
</feature>
<dbReference type="GO" id="GO:0005886">
    <property type="term" value="C:plasma membrane"/>
    <property type="evidence" value="ECO:0007669"/>
    <property type="project" value="TreeGrafter"/>
</dbReference>
<evidence type="ECO:0000256" key="13">
    <source>
        <dbReference type="PIRSR" id="PIRSR606539-2"/>
    </source>
</evidence>
<dbReference type="GO" id="GO:0045332">
    <property type="term" value="P:phospholipid translocation"/>
    <property type="evidence" value="ECO:0007669"/>
    <property type="project" value="TreeGrafter"/>
</dbReference>
<feature type="binding site" evidence="13">
    <location>
        <position position="528"/>
    </location>
    <ligand>
        <name>ATP</name>
        <dbReference type="ChEBI" id="CHEBI:30616"/>
    </ligand>
</feature>